<accession>A0A4Y2FRV4</accession>
<keyword evidence="1" id="KW-1133">Transmembrane helix</keyword>
<comment type="caution">
    <text evidence="2">The sequence shown here is derived from an EMBL/GenBank/DDBJ whole genome shotgun (WGS) entry which is preliminary data.</text>
</comment>
<evidence type="ECO:0000313" key="3">
    <source>
        <dbReference type="Proteomes" id="UP000499080"/>
    </source>
</evidence>
<evidence type="ECO:0000256" key="1">
    <source>
        <dbReference type="SAM" id="Phobius"/>
    </source>
</evidence>
<gene>
    <name evidence="2" type="ORF">AVEN_220818_1</name>
</gene>
<name>A0A4Y2FRV4_ARAVE</name>
<keyword evidence="1" id="KW-0472">Membrane</keyword>
<keyword evidence="3" id="KW-1185">Reference proteome</keyword>
<organism evidence="2 3">
    <name type="scientific">Araneus ventricosus</name>
    <name type="common">Orbweaver spider</name>
    <name type="synonym">Epeira ventricosa</name>
    <dbReference type="NCBI Taxonomy" id="182803"/>
    <lineage>
        <taxon>Eukaryota</taxon>
        <taxon>Metazoa</taxon>
        <taxon>Ecdysozoa</taxon>
        <taxon>Arthropoda</taxon>
        <taxon>Chelicerata</taxon>
        <taxon>Arachnida</taxon>
        <taxon>Araneae</taxon>
        <taxon>Araneomorphae</taxon>
        <taxon>Entelegynae</taxon>
        <taxon>Araneoidea</taxon>
        <taxon>Araneidae</taxon>
        <taxon>Araneus</taxon>
    </lineage>
</organism>
<protein>
    <submittedName>
        <fullName evidence="2">Uncharacterized protein</fullName>
    </submittedName>
</protein>
<sequence length="187" mass="21096">MHHIKRILKEFGHKLNSISSSEAFRDGIMSEYAAINERESAMSLQIFFSCPSNFTEIFKALSAVLGFHSNETLVFSVGRTIIAILNLSSFFSVAGFALGVSEEDEKARQKMEDISFGLNLPEETKKEGTLFYRFSKLTKKLILRARGAFSFIRGFLLTSIGVLLTYNFLFLQLDAYYDGNKDNQQSA</sequence>
<reference evidence="2 3" key="1">
    <citation type="journal article" date="2019" name="Sci. Rep.">
        <title>Orb-weaving spider Araneus ventricosus genome elucidates the spidroin gene catalogue.</title>
        <authorList>
            <person name="Kono N."/>
            <person name="Nakamura H."/>
            <person name="Ohtoshi R."/>
            <person name="Moran D.A.P."/>
            <person name="Shinohara A."/>
            <person name="Yoshida Y."/>
            <person name="Fujiwara M."/>
            <person name="Mori M."/>
            <person name="Tomita M."/>
            <person name="Arakawa K."/>
        </authorList>
    </citation>
    <scope>NUCLEOTIDE SEQUENCE [LARGE SCALE GENOMIC DNA]</scope>
</reference>
<dbReference type="Proteomes" id="UP000499080">
    <property type="component" value="Unassembled WGS sequence"/>
</dbReference>
<dbReference type="EMBL" id="BGPR01001025">
    <property type="protein sequence ID" value="GBM43286.1"/>
    <property type="molecule type" value="Genomic_DNA"/>
</dbReference>
<proteinExistence type="predicted"/>
<feature type="transmembrane region" description="Helical" evidence="1">
    <location>
        <begin position="148"/>
        <end position="169"/>
    </location>
</feature>
<keyword evidence="1" id="KW-0812">Transmembrane</keyword>
<dbReference type="AlphaFoldDB" id="A0A4Y2FRV4"/>
<evidence type="ECO:0000313" key="2">
    <source>
        <dbReference type="EMBL" id="GBM43286.1"/>
    </source>
</evidence>
<dbReference type="OrthoDB" id="6425914at2759"/>